<dbReference type="OrthoDB" id="9807674at2"/>
<protein>
    <submittedName>
        <fullName evidence="2">Polysaccharide pyruvyl transferase</fullName>
    </submittedName>
</protein>
<keyword evidence="3" id="KW-1185">Reference proteome</keyword>
<gene>
    <name evidence="2" type="ORF">D8M05_09435</name>
</gene>
<proteinExistence type="predicted"/>
<dbReference type="GO" id="GO:0016740">
    <property type="term" value="F:transferase activity"/>
    <property type="evidence" value="ECO:0007669"/>
    <property type="project" value="UniProtKB-KW"/>
</dbReference>
<dbReference type="Proteomes" id="UP000281813">
    <property type="component" value="Unassembled WGS sequence"/>
</dbReference>
<comment type="caution">
    <text evidence="2">The sequence shown here is derived from an EMBL/GenBank/DDBJ whole genome shotgun (WGS) entry which is preliminary data.</text>
</comment>
<name>A0A494YZN9_9BACI</name>
<dbReference type="EMBL" id="RBZO01000012">
    <property type="protein sequence ID" value="RKQ15718.1"/>
    <property type="molecule type" value="Genomic_DNA"/>
</dbReference>
<dbReference type="Pfam" id="PF04230">
    <property type="entry name" value="PS_pyruv_trans"/>
    <property type="match status" value="1"/>
</dbReference>
<organism evidence="2 3">
    <name type="scientific">Oceanobacillus bengalensis</name>
    <dbReference type="NCBI Taxonomy" id="1435466"/>
    <lineage>
        <taxon>Bacteria</taxon>
        <taxon>Bacillati</taxon>
        <taxon>Bacillota</taxon>
        <taxon>Bacilli</taxon>
        <taxon>Bacillales</taxon>
        <taxon>Bacillaceae</taxon>
        <taxon>Oceanobacillus</taxon>
    </lineage>
</organism>
<dbReference type="AlphaFoldDB" id="A0A494YZN9"/>
<accession>A0A494YZN9</accession>
<dbReference type="InterPro" id="IPR007345">
    <property type="entry name" value="Polysacch_pyruvyl_Trfase"/>
</dbReference>
<feature type="domain" description="Polysaccharide pyruvyl transferase" evidence="1">
    <location>
        <begin position="48"/>
        <end position="289"/>
    </location>
</feature>
<evidence type="ECO:0000313" key="2">
    <source>
        <dbReference type="EMBL" id="RKQ15718.1"/>
    </source>
</evidence>
<evidence type="ECO:0000259" key="1">
    <source>
        <dbReference type="Pfam" id="PF04230"/>
    </source>
</evidence>
<sequence>MLKAILSKVKHVILKPWKIVEVNVALNKFTKKGNSRKLYLIGTPNHGNLGDQAITYAQIQFIKDQCKDIDLFEIHFNDVKHYIKQLTKRMNKEDIIMLQGGGNLGVEYFKEEQLRRKIIRTFTEQKVLIMPQTIDFGSTDEGRRELKRTQEIYNAHPNLAVVAREEKSFEMMKRTFYNNSVFLTPDIVMYVNKSRPKEERKDILFCFRKDKEKVVSGRIEDELYKLLSRDYTIKATDTVVPYRVNKETREKELNQIWSMFRKSRLIVTDRLHGMLFALITSTPCIAFSNYNYKVKGTYKWISQFSFITFVEKEEEVFQFTDKLLEQLEVEQEYNHHFAMPHYEEIRKFIDKK</sequence>
<keyword evidence="2" id="KW-0808">Transferase</keyword>
<evidence type="ECO:0000313" key="3">
    <source>
        <dbReference type="Proteomes" id="UP000281813"/>
    </source>
</evidence>
<reference evidence="2 3" key="1">
    <citation type="journal article" date="2015" name="Antonie Van Leeuwenhoek">
        <title>Oceanobacillus bengalensis sp. nov., a bacterium isolated from seawater of the Bay of Bengal.</title>
        <authorList>
            <person name="Yongchang O."/>
            <person name="Xiang W."/>
            <person name="Wang G."/>
        </authorList>
    </citation>
    <scope>NUCLEOTIDE SEQUENCE [LARGE SCALE GENOMIC DNA]</scope>
    <source>
        <strain evidence="2 3">MCCC 1K00260</strain>
    </source>
</reference>